<evidence type="ECO:0000313" key="2">
    <source>
        <dbReference type="Proteomes" id="UP000007995"/>
    </source>
</evidence>
<dbReference type="Gene3D" id="3.40.50.2000">
    <property type="entry name" value="Glycogen Phosphorylase B"/>
    <property type="match status" value="1"/>
</dbReference>
<comment type="caution">
    <text evidence="1">The sequence shown here is derived from an EMBL/GenBank/DDBJ whole genome shotgun (WGS) entry which is preliminary data.</text>
</comment>
<sequence>MKAKVVFVVTGYGEKVNGGVEQHCKMLAERLVVNYDVEVLSTCVQNYVKGDNDAPAGDEWINGVLVRRFMAEPVHSELHRFYVRKSKWIRKLRKILYQLNVLHFIADVYPIWRQLNEMEQRVMQSYMFYSPRLIAHIQKYKNEYKAIIPINISYPLAYYTSLCAPDKTILIPTMHYESSTFRAIYTEVFTSVAYIGFNTVSEQRLAENIFGRRMSPHGIISAGINAVADADWVDVKEKYNLPEEYLLYVGRIDKGKLNHIVQYFLRYKAKYTSSKLKFVLVGGLFSAPVSHSDLIYTGFVSENEKYAIIRHAKIMVNPSKFESLSLILLEGMYLGKPMLVNGKCEVLKEHCSRSGKAALAYWNKNDFISKLASLEISSELRMEMGRKGKVYVETYYSWSVIMERLKKAIESV</sequence>
<organism evidence="1 2">
    <name type="scientific">Bacteroides finegoldii CL09T03C10</name>
    <dbReference type="NCBI Taxonomy" id="997888"/>
    <lineage>
        <taxon>Bacteria</taxon>
        <taxon>Pseudomonadati</taxon>
        <taxon>Bacteroidota</taxon>
        <taxon>Bacteroidia</taxon>
        <taxon>Bacteroidales</taxon>
        <taxon>Bacteroidaceae</taxon>
        <taxon>Bacteroides</taxon>
    </lineage>
</organism>
<dbReference type="EMBL" id="AGXW01000008">
    <property type="protein sequence ID" value="EKJ91005.1"/>
    <property type="molecule type" value="Genomic_DNA"/>
</dbReference>
<accession>K5CNR1</accession>
<dbReference type="SUPFAM" id="SSF53756">
    <property type="entry name" value="UDP-Glycosyltransferase/glycogen phosphorylase"/>
    <property type="match status" value="1"/>
</dbReference>
<dbReference type="Pfam" id="PF13692">
    <property type="entry name" value="Glyco_trans_1_4"/>
    <property type="match status" value="1"/>
</dbReference>
<dbReference type="HOGENOM" id="CLU_031620_0_0_10"/>
<dbReference type="Proteomes" id="UP000007995">
    <property type="component" value="Unassembled WGS sequence"/>
</dbReference>
<dbReference type="RefSeq" id="WP_007763106.1">
    <property type="nucleotide sequence ID" value="NZ_AKBZ01000004.1"/>
</dbReference>
<dbReference type="PANTHER" id="PTHR12526:SF638">
    <property type="entry name" value="SPORE COAT PROTEIN SA"/>
    <property type="match status" value="1"/>
</dbReference>
<dbReference type="PANTHER" id="PTHR12526">
    <property type="entry name" value="GLYCOSYLTRANSFERASE"/>
    <property type="match status" value="1"/>
</dbReference>
<dbReference type="GO" id="GO:0016757">
    <property type="term" value="F:glycosyltransferase activity"/>
    <property type="evidence" value="ECO:0007669"/>
    <property type="project" value="InterPro"/>
</dbReference>
<evidence type="ECO:0000313" key="1">
    <source>
        <dbReference type="EMBL" id="EKJ91005.1"/>
    </source>
</evidence>
<dbReference type="AlphaFoldDB" id="K5CNR1"/>
<protein>
    <submittedName>
        <fullName evidence="1">Uncharacterized protein</fullName>
    </submittedName>
</protein>
<gene>
    <name evidence="1" type="ORF">HMPREF1057_02307</name>
</gene>
<dbReference type="CDD" id="cd03801">
    <property type="entry name" value="GT4_PimA-like"/>
    <property type="match status" value="1"/>
</dbReference>
<reference evidence="1 2" key="1">
    <citation type="submission" date="2012-02" db="EMBL/GenBank/DDBJ databases">
        <title>The Genome Sequence of Bacteroides finegoldii CL09T03C10.</title>
        <authorList>
            <consortium name="The Broad Institute Genome Sequencing Platform"/>
            <person name="Earl A."/>
            <person name="Ward D."/>
            <person name="Feldgarden M."/>
            <person name="Gevers D."/>
            <person name="Zitomersky N.L."/>
            <person name="Coyne M.J."/>
            <person name="Comstock L.E."/>
            <person name="Young S.K."/>
            <person name="Zeng Q."/>
            <person name="Gargeya S."/>
            <person name="Fitzgerald M."/>
            <person name="Haas B."/>
            <person name="Abouelleil A."/>
            <person name="Alvarado L."/>
            <person name="Arachchi H.M."/>
            <person name="Berlin A."/>
            <person name="Chapman S.B."/>
            <person name="Gearin G."/>
            <person name="Goldberg J."/>
            <person name="Griggs A."/>
            <person name="Gujja S."/>
            <person name="Hansen M."/>
            <person name="Heiman D."/>
            <person name="Howarth C."/>
            <person name="Larimer J."/>
            <person name="Lui A."/>
            <person name="MacDonald P.J.P."/>
            <person name="McCowen C."/>
            <person name="Montmayeur A."/>
            <person name="Murphy C."/>
            <person name="Neiman D."/>
            <person name="Pearson M."/>
            <person name="Priest M."/>
            <person name="Roberts A."/>
            <person name="Saif S."/>
            <person name="Shea T."/>
            <person name="Sisk P."/>
            <person name="Stolte C."/>
            <person name="Sykes S."/>
            <person name="Wortman J."/>
            <person name="Nusbaum C."/>
            <person name="Birren B."/>
        </authorList>
    </citation>
    <scope>NUCLEOTIDE SEQUENCE [LARGE SCALE GENOMIC DNA]</scope>
    <source>
        <strain evidence="1 2">CL09T03C10</strain>
    </source>
</reference>
<proteinExistence type="predicted"/>
<dbReference type="OrthoDB" id="502646at2"/>
<name>K5CNR1_9BACE</name>